<accession>A0A438HTL2</accession>
<sequence length="54" mass="6268">MKGDVAQVCRQTQSFLAPPSPLLIKDVFSMLRNIRFKKQEIGQDLQFLLTLYKI</sequence>
<proteinExistence type="predicted"/>
<keyword evidence="1" id="KW-0436">Ligase</keyword>
<name>A0A438HTL2_VITVI</name>
<organism evidence="2 3">
    <name type="scientific">Vitis vinifera</name>
    <name type="common">Grape</name>
    <dbReference type="NCBI Taxonomy" id="29760"/>
    <lineage>
        <taxon>Eukaryota</taxon>
        <taxon>Viridiplantae</taxon>
        <taxon>Streptophyta</taxon>
        <taxon>Embryophyta</taxon>
        <taxon>Tracheophyta</taxon>
        <taxon>Spermatophyta</taxon>
        <taxon>Magnoliopsida</taxon>
        <taxon>eudicotyledons</taxon>
        <taxon>Gunneridae</taxon>
        <taxon>Pentapetalae</taxon>
        <taxon>rosids</taxon>
        <taxon>Vitales</taxon>
        <taxon>Vitaceae</taxon>
        <taxon>Viteae</taxon>
        <taxon>Vitis</taxon>
    </lineage>
</organism>
<dbReference type="InterPro" id="IPR036599">
    <property type="entry name" value="DNA_ligase_N_sf"/>
</dbReference>
<evidence type="ECO:0000256" key="1">
    <source>
        <dbReference type="ARBA" id="ARBA00022598"/>
    </source>
</evidence>
<protein>
    <submittedName>
        <fullName evidence="2">Uncharacterized protein</fullName>
    </submittedName>
</protein>
<dbReference type="GO" id="GO:0003677">
    <property type="term" value="F:DNA binding"/>
    <property type="evidence" value="ECO:0007669"/>
    <property type="project" value="InterPro"/>
</dbReference>
<dbReference type="EMBL" id="QGNW01000180">
    <property type="protein sequence ID" value="RVW87807.1"/>
    <property type="molecule type" value="Genomic_DNA"/>
</dbReference>
<reference evidence="2 3" key="1">
    <citation type="journal article" date="2018" name="PLoS Genet.">
        <title>Population sequencing reveals clonal diversity and ancestral inbreeding in the grapevine cultivar Chardonnay.</title>
        <authorList>
            <person name="Roach M.J."/>
            <person name="Johnson D.L."/>
            <person name="Bohlmann J."/>
            <person name="van Vuuren H.J."/>
            <person name="Jones S.J."/>
            <person name="Pretorius I.S."/>
            <person name="Schmidt S.A."/>
            <person name="Borneman A.R."/>
        </authorList>
    </citation>
    <scope>NUCLEOTIDE SEQUENCE [LARGE SCALE GENOMIC DNA]</scope>
    <source>
        <strain evidence="3">cv. Chardonnay</strain>
        <tissue evidence="2">Leaf</tissue>
    </source>
</reference>
<evidence type="ECO:0000313" key="2">
    <source>
        <dbReference type="EMBL" id="RVW87807.1"/>
    </source>
</evidence>
<dbReference type="GO" id="GO:0006310">
    <property type="term" value="P:DNA recombination"/>
    <property type="evidence" value="ECO:0007669"/>
    <property type="project" value="InterPro"/>
</dbReference>
<comment type="caution">
    <text evidence="2">The sequence shown here is derived from an EMBL/GenBank/DDBJ whole genome shotgun (WGS) entry which is preliminary data.</text>
</comment>
<dbReference type="Proteomes" id="UP000288805">
    <property type="component" value="Unassembled WGS sequence"/>
</dbReference>
<dbReference type="GO" id="GO:0003910">
    <property type="term" value="F:DNA ligase (ATP) activity"/>
    <property type="evidence" value="ECO:0007669"/>
    <property type="project" value="InterPro"/>
</dbReference>
<evidence type="ECO:0000313" key="3">
    <source>
        <dbReference type="Proteomes" id="UP000288805"/>
    </source>
</evidence>
<dbReference type="GO" id="GO:0006281">
    <property type="term" value="P:DNA repair"/>
    <property type="evidence" value="ECO:0007669"/>
    <property type="project" value="InterPro"/>
</dbReference>
<dbReference type="AlphaFoldDB" id="A0A438HTL2"/>
<gene>
    <name evidence="2" type="ORF">CK203_043979</name>
</gene>
<dbReference type="SUPFAM" id="SSF117018">
    <property type="entry name" value="ATP-dependent DNA ligase DNA-binding domain"/>
    <property type="match status" value="1"/>
</dbReference>